<evidence type="ECO:0000313" key="2">
    <source>
        <dbReference type="Proteomes" id="UP001582793"/>
    </source>
</evidence>
<dbReference type="Pfam" id="PF13374">
    <property type="entry name" value="TPR_10"/>
    <property type="match status" value="2"/>
</dbReference>
<organism evidence="1 2">
    <name type="scientific">Polymorphospora lycopeni</name>
    <dbReference type="NCBI Taxonomy" id="3140240"/>
    <lineage>
        <taxon>Bacteria</taxon>
        <taxon>Bacillati</taxon>
        <taxon>Actinomycetota</taxon>
        <taxon>Actinomycetes</taxon>
        <taxon>Micromonosporales</taxon>
        <taxon>Micromonosporaceae</taxon>
        <taxon>Polymorphospora</taxon>
    </lineage>
</organism>
<dbReference type="RefSeq" id="WP_375735034.1">
    <property type="nucleotide sequence ID" value="NZ_JBCGDC010000050.1"/>
</dbReference>
<dbReference type="SUPFAM" id="SSF48452">
    <property type="entry name" value="TPR-like"/>
    <property type="match status" value="1"/>
</dbReference>
<dbReference type="PANTHER" id="PTHR19959:SF119">
    <property type="entry name" value="FUNGAL LIPASE-LIKE DOMAIN-CONTAINING PROTEIN"/>
    <property type="match status" value="1"/>
</dbReference>
<proteinExistence type="predicted"/>
<protein>
    <submittedName>
        <fullName evidence="1">Tetratricopeptide repeat protein</fullName>
    </submittedName>
</protein>
<keyword evidence="2" id="KW-1185">Reference proteome</keyword>
<accession>A0ABV5CVM0</accession>
<dbReference type="EMBL" id="JBCGDC010000050">
    <property type="protein sequence ID" value="MFB6395086.1"/>
    <property type="molecule type" value="Genomic_DNA"/>
</dbReference>
<dbReference type="InterPro" id="IPR011990">
    <property type="entry name" value="TPR-like_helical_dom_sf"/>
</dbReference>
<dbReference type="Gene3D" id="1.25.40.10">
    <property type="entry name" value="Tetratricopeptide repeat domain"/>
    <property type="match status" value="2"/>
</dbReference>
<evidence type="ECO:0000313" key="1">
    <source>
        <dbReference type="EMBL" id="MFB6395086.1"/>
    </source>
</evidence>
<comment type="caution">
    <text evidence="1">The sequence shown here is derived from an EMBL/GenBank/DDBJ whole genome shotgun (WGS) entry which is preliminary data.</text>
</comment>
<gene>
    <name evidence="1" type="ORF">AAFH96_18535</name>
</gene>
<dbReference type="Pfam" id="PF13424">
    <property type="entry name" value="TPR_12"/>
    <property type="match status" value="1"/>
</dbReference>
<dbReference type="Proteomes" id="UP001582793">
    <property type="component" value="Unassembled WGS sequence"/>
</dbReference>
<reference evidence="1 2" key="1">
    <citation type="submission" date="2024-04" db="EMBL/GenBank/DDBJ databases">
        <title>Polymorphospora sp. isolated from Baiyangdian Lake in Xiong'an New Area.</title>
        <authorList>
            <person name="Zhang X."/>
            <person name="Liu J."/>
        </authorList>
    </citation>
    <scope>NUCLEOTIDE SEQUENCE [LARGE SCALE GENOMIC DNA]</scope>
    <source>
        <strain evidence="1 2">2-325</strain>
    </source>
</reference>
<name>A0ABV5CVM0_9ACTN</name>
<sequence length="257" mass="29279">MRWIPPTGRPAPPLLGRVQAVLRQVREQRVDTRERADLLLGTARYLLRTGISPETALHLHREALGIRRRLHRAGRLSLAELADGYHNVAYNLREMRQFRRALVLDAHVLRVRRDLYANGDDNAAEHLARSLTSLASDHRGCREAAQAHPLDREALDIRRGLRRRGHLADDRDVARSLNNLAEDERMLGDLEQARRHAEEGLAMRLRLFDTDHPDLANSLDTLAEVYHELGHAADAIGYRASARAMRRRLGARWAGRT</sequence>
<dbReference type="PANTHER" id="PTHR19959">
    <property type="entry name" value="KINESIN LIGHT CHAIN"/>
    <property type="match status" value="1"/>
</dbReference>